<dbReference type="Proteomes" id="UP000730481">
    <property type="component" value="Unassembled WGS sequence"/>
</dbReference>
<keyword evidence="3" id="KW-1185">Reference proteome</keyword>
<gene>
    <name evidence="2" type="ORF">FBEOM_11634</name>
</gene>
<reference evidence="2" key="2">
    <citation type="submission" date="2020-02" db="EMBL/GenBank/DDBJ databases">
        <title>Identification and distribution of gene clusters putatively required for synthesis of sphingolipid metabolism inhibitors in phylogenetically diverse species of the filamentous fungus Fusarium.</title>
        <authorList>
            <person name="Kim H.-S."/>
            <person name="Busman M."/>
            <person name="Brown D.W."/>
            <person name="Divon H."/>
            <person name="Uhlig S."/>
            <person name="Proctor R.H."/>
        </authorList>
    </citation>
    <scope>NUCLEOTIDE SEQUENCE</scope>
    <source>
        <strain evidence="2">NRRL 25174</strain>
    </source>
</reference>
<dbReference type="OrthoDB" id="5985073at2759"/>
<evidence type="ECO:0000313" key="2">
    <source>
        <dbReference type="EMBL" id="KAF4334527.1"/>
    </source>
</evidence>
<evidence type="ECO:0000256" key="1">
    <source>
        <dbReference type="SAM" id="MobiDB-lite"/>
    </source>
</evidence>
<accession>A0A9P5DR32</accession>
<evidence type="ECO:0000313" key="3">
    <source>
        <dbReference type="Proteomes" id="UP000730481"/>
    </source>
</evidence>
<reference evidence="2" key="1">
    <citation type="journal article" date="2017" name="Mycologia">
        <title>Fusarium algeriense, sp. nov., a novel toxigenic crown rot pathogen of durum wheat from Algeria is nested in the Fusarium burgessii species complex.</title>
        <authorList>
            <person name="Laraba I."/>
            <person name="Keddad A."/>
            <person name="Boureghda H."/>
            <person name="Abdallah N."/>
            <person name="Vaughan M.M."/>
            <person name="Proctor R.H."/>
            <person name="Busman M."/>
            <person name="O'Donnell K."/>
        </authorList>
    </citation>
    <scope>NUCLEOTIDE SEQUENCE</scope>
    <source>
        <strain evidence="2">NRRL 25174</strain>
    </source>
</reference>
<protein>
    <submittedName>
        <fullName evidence="2">Uncharacterized protein</fullName>
    </submittedName>
</protein>
<dbReference type="AlphaFoldDB" id="A0A9P5DR32"/>
<feature type="region of interest" description="Disordered" evidence="1">
    <location>
        <begin position="1"/>
        <end position="29"/>
    </location>
</feature>
<organism evidence="2 3">
    <name type="scientific">Fusarium beomiforme</name>
    <dbReference type="NCBI Taxonomy" id="44412"/>
    <lineage>
        <taxon>Eukaryota</taxon>
        <taxon>Fungi</taxon>
        <taxon>Dikarya</taxon>
        <taxon>Ascomycota</taxon>
        <taxon>Pezizomycotina</taxon>
        <taxon>Sordariomycetes</taxon>
        <taxon>Hypocreomycetidae</taxon>
        <taxon>Hypocreales</taxon>
        <taxon>Nectriaceae</taxon>
        <taxon>Fusarium</taxon>
        <taxon>Fusarium burgessii species complex</taxon>
    </lineage>
</organism>
<comment type="caution">
    <text evidence="2">The sequence shown here is derived from an EMBL/GenBank/DDBJ whole genome shotgun (WGS) entry which is preliminary data.</text>
</comment>
<name>A0A9P5DR32_9HYPO</name>
<sequence>MHQRFKAWVDAKRHNRHRGTQEPEMPCLPNPRLYALTPPPSQQQITALSDTVPFFRVPLEIRRKILIHAFGNRTVHIDLVLTHPLREPFNMEGFSLRSTNPKHRYNASASHRFPYTKENLGLDENQPKYWQWRGCISLTLVGLELWDGSWLVVKPLSSRYVDGTEVLYGTNIIHISSKPLLTNLTTLIRPRSLSMITSLEIVWWLDTHENQGKEFPNLQELEKGLLLLDKQFPRLLSLHLGLRLDLRIVEDTRTEIKRAPAYLSDMLQSIDAFVKKRSELPETDRFREPFVLSISESAYKDFKNEVQGDDQHYLRKTGARVWRPLALGPFVQDEEGGIINARADNGYWICGDYEDRTIRQSRPMHFVCTFATGGPPLGP</sequence>
<proteinExistence type="predicted"/>
<dbReference type="EMBL" id="PVQB02000670">
    <property type="protein sequence ID" value="KAF4334527.1"/>
    <property type="molecule type" value="Genomic_DNA"/>
</dbReference>